<dbReference type="InterPro" id="IPR015422">
    <property type="entry name" value="PyrdxlP-dep_Trfase_small"/>
</dbReference>
<dbReference type="Gene3D" id="3.40.640.10">
    <property type="entry name" value="Type I PLP-dependent aspartate aminotransferase-like (Major domain)"/>
    <property type="match status" value="1"/>
</dbReference>
<accession>A4S1J7</accession>
<dbReference type="InterPro" id="IPR015424">
    <property type="entry name" value="PyrdxlP-dep_Trfase"/>
</dbReference>
<dbReference type="OrthoDB" id="691673at2759"/>
<dbReference type="STRING" id="436017.A4S1J7"/>
<dbReference type="OMA" id="PGPMQHA"/>
<dbReference type="GO" id="GO:0006520">
    <property type="term" value="P:amino acid metabolic process"/>
    <property type="evidence" value="ECO:0007669"/>
    <property type="project" value="TreeGrafter"/>
</dbReference>
<organism evidence="3 4">
    <name type="scientific">Ostreococcus lucimarinus (strain CCE9901)</name>
    <dbReference type="NCBI Taxonomy" id="436017"/>
    <lineage>
        <taxon>Eukaryota</taxon>
        <taxon>Viridiplantae</taxon>
        <taxon>Chlorophyta</taxon>
        <taxon>Mamiellophyceae</taxon>
        <taxon>Mamiellales</taxon>
        <taxon>Bathycoccaceae</taxon>
        <taxon>Ostreococcus</taxon>
    </lineage>
</organism>
<reference evidence="3 4" key="1">
    <citation type="journal article" date="2007" name="Proc. Natl. Acad. Sci. U.S.A.">
        <title>The tiny eukaryote Ostreococcus provides genomic insights into the paradox of plankton speciation.</title>
        <authorList>
            <person name="Palenik B."/>
            <person name="Grimwood J."/>
            <person name="Aerts A."/>
            <person name="Rouze P."/>
            <person name="Salamov A."/>
            <person name="Putnam N."/>
            <person name="Dupont C."/>
            <person name="Jorgensen R."/>
            <person name="Derelle E."/>
            <person name="Rombauts S."/>
            <person name="Zhou K."/>
            <person name="Otillar R."/>
            <person name="Merchant S.S."/>
            <person name="Podell S."/>
            <person name="Gaasterland T."/>
            <person name="Napoli C."/>
            <person name="Gendler K."/>
            <person name="Manuell A."/>
            <person name="Tai V."/>
            <person name="Vallon O."/>
            <person name="Piganeau G."/>
            <person name="Jancek S."/>
            <person name="Heijde M."/>
            <person name="Jabbari K."/>
            <person name="Bowler C."/>
            <person name="Lohr M."/>
            <person name="Robbens S."/>
            <person name="Werner G."/>
            <person name="Dubchak I."/>
            <person name="Pazour G.J."/>
            <person name="Ren Q."/>
            <person name="Paulsen I."/>
            <person name="Delwiche C."/>
            <person name="Schmutz J."/>
            <person name="Rokhsar D."/>
            <person name="Van de Peer Y."/>
            <person name="Moreau H."/>
            <person name="Grigoriev I.V."/>
        </authorList>
    </citation>
    <scope>NUCLEOTIDE SEQUENCE [LARGE SCALE GENOMIC DNA]</scope>
    <source>
        <strain evidence="3 4">CCE9901</strain>
    </source>
</reference>
<dbReference type="PANTHER" id="PTHR43795">
    <property type="entry name" value="BIFUNCTIONAL ASPARTATE AMINOTRANSFERASE AND GLUTAMATE/ASPARTATE-PREPHENATE AMINOTRANSFERASE-RELATED"/>
    <property type="match status" value="1"/>
</dbReference>
<dbReference type="eggNOG" id="KOG0256">
    <property type="taxonomic scope" value="Eukaryota"/>
</dbReference>
<evidence type="ECO:0000313" key="4">
    <source>
        <dbReference type="Proteomes" id="UP000001568"/>
    </source>
</evidence>
<dbReference type="GO" id="GO:0008483">
    <property type="term" value="F:transaminase activity"/>
    <property type="evidence" value="ECO:0007669"/>
    <property type="project" value="TreeGrafter"/>
</dbReference>
<dbReference type="PANTHER" id="PTHR43795:SF39">
    <property type="entry name" value="AMINOTRANSFERASE CLASS I_CLASSII DOMAIN-CONTAINING PROTEIN"/>
    <property type="match status" value="1"/>
</dbReference>
<keyword evidence="1" id="KW-0663">Pyridoxal phosphate</keyword>
<dbReference type="HOGENOM" id="CLU_017584_1_0_1"/>
<dbReference type="GeneID" id="5003445"/>
<feature type="domain" description="Aminotransferase class I/classII large" evidence="2">
    <location>
        <begin position="50"/>
        <end position="437"/>
    </location>
</feature>
<dbReference type="InterPro" id="IPR004839">
    <property type="entry name" value="Aminotransferase_I/II_large"/>
</dbReference>
<dbReference type="InterPro" id="IPR015421">
    <property type="entry name" value="PyrdxlP-dep_Trfase_major"/>
</dbReference>
<evidence type="ECO:0000313" key="3">
    <source>
        <dbReference type="EMBL" id="ABO97453.1"/>
    </source>
</evidence>
<evidence type="ECO:0000259" key="2">
    <source>
        <dbReference type="Pfam" id="PF00155"/>
    </source>
</evidence>
<dbReference type="Gene3D" id="3.90.1150.10">
    <property type="entry name" value="Aspartate Aminotransferase, domain 1"/>
    <property type="match status" value="1"/>
</dbReference>
<dbReference type="SUPFAM" id="SSF53383">
    <property type="entry name" value="PLP-dependent transferases"/>
    <property type="match status" value="1"/>
</dbReference>
<gene>
    <name evidence="3" type="ORF">OSTLU_42674</name>
</gene>
<dbReference type="Gramene" id="ABO97453">
    <property type="protein sequence ID" value="ABO97453"/>
    <property type="gene ID" value="OSTLU_42674"/>
</dbReference>
<dbReference type="RefSeq" id="XP_001419160.1">
    <property type="nucleotide sequence ID" value="XM_001419123.1"/>
</dbReference>
<sequence>MSDFGTEELSARGVCAQARPFSYFDAFVKTFSDAYDRESNPDGYINLAVAQNNLTVDLLHDRFNDALKELSPSTTAQYDDMKGSHAMRCAMARHMTRRVVADDSVEAVRAEDLVLSSGAGAVIENLVFCVCNEGDGVFIPSPYYPAFPNDLRARLGVQTVPVSSTRSSASRGQVCLPQAARRRNIEERKDLHMKMILLSNPSNPQGIIYSREDMEETIVWAVSQKLHVISDEIYACSIFGEGGHAFVSAISIVEKLIKDALDRGDAEFAQNCRDYVHVVYGMSKDFCASGYRVGALWTQNAGIHRALDNVSYFCAIPGPMQHALAIVLNDDEFLDGFFEENRKRLRKQYATVAERIDASVIEIVPTSGMFVYFNLRKYLPEIQPTYEDEHRLWNHIYTEAKVVLTPGKDCASDEPGWFRMCFAAVPEHTLRQAIERIRAAFETIRDSSRC</sequence>
<dbReference type="GO" id="GO:0030170">
    <property type="term" value="F:pyridoxal phosphate binding"/>
    <property type="evidence" value="ECO:0007669"/>
    <property type="project" value="InterPro"/>
</dbReference>
<dbReference type="AlphaFoldDB" id="A4S1J7"/>
<protein>
    <recommendedName>
        <fullName evidence="2">Aminotransferase class I/classII large domain-containing protein</fullName>
    </recommendedName>
</protein>
<dbReference type="KEGG" id="olu:OSTLU_42674"/>
<dbReference type="Proteomes" id="UP000001568">
    <property type="component" value="Chromosome 8"/>
</dbReference>
<keyword evidence="4" id="KW-1185">Reference proteome</keyword>
<dbReference type="Pfam" id="PF00155">
    <property type="entry name" value="Aminotran_1_2"/>
    <property type="match status" value="1"/>
</dbReference>
<dbReference type="EMBL" id="CP000588">
    <property type="protein sequence ID" value="ABO97453.1"/>
    <property type="molecule type" value="Genomic_DNA"/>
</dbReference>
<dbReference type="PRINTS" id="PR00753">
    <property type="entry name" value="ACCSYNTHASE"/>
</dbReference>
<proteinExistence type="predicted"/>
<dbReference type="CDD" id="cd00609">
    <property type="entry name" value="AAT_like"/>
    <property type="match status" value="1"/>
</dbReference>
<evidence type="ECO:0000256" key="1">
    <source>
        <dbReference type="ARBA" id="ARBA00022898"/>
    </source>
</evidence>
<dbReference type="InterPro" id="IPR050478">
    <property type="entry name" value="Ethylene_sulfur-biosynth"/>
</dbReference>
<name>A4S1J7_OSTLU</name>